<evidence type="ECO:0000313" key="4">
    <source>
        <dbReference type="Proteomes" id="UP000050497"/>
    </source>
</evidence>
<accession>A0A0P7ZXK1</accession>
<feature type="region of interest" description="Disordered" evidence="1">
    <location>
        <begin position="1"/>
        <end position="37"/>
    </location>
</feature>
<sequence>MADREKGGVPGAGTGADAEQHKPQLDRPTQTRIGDQLRSMYAELMDQPVPDRFRALLDQLDDPENRPKADREDGQ</sequence>
<dbReference type="InterPro" id="IPR041649">
    <property type="entry name" value="NepR"/>
</dbReference>
<comment type="caution">
    <text evidence="3">The sequence shown here is derived from an EMBL/GenBank/DDBJ whole genome shotgun (WGS) entry which is preliminary data.</text>
</comment>
<dbReference type="STRING" id="1653334.GA0071312_1490"/>
<dbReference type="EMBL" id="LJSX01000025">
    <property type="protein sequence ID" value="KPQ09585.1"/>
    <property type="molecule type" value="Genomic_DNA"/>
</dbReference>
<gene>
    <name evidence="3" type="ORF">HLUCCO17_14220</name>
</gene>
<dbReference type="Proteomes" id="UP000050497">
    <property type="component" value="Unassembled WGS sequence"/>
</dbReference>
<reference evidence="3 4" key="1">
    <citation type="submission" date="2015-09" db="EMBL/GenBank/DDBJ databases">
        <title>Identification and resolution of microdiversity through metagenomic sequencing of parallel consortia.</title>
        <authorList>
            <person name="Nelson W.C."/>
            <person name="Romine M.F."/>
            <person name="Lindemann S.R."/>
        </authorList>
    </citation>
    <scope>NUCLEOTIDE SEQUENCE [LARGE SCALE GENOMIC DNA]</scope>
    <source>
        <strain evidence="3">HL-109</strain>
    </source>
</reference>
<organism evidence="3 4">
    <name type="scientific">Saliniramus fredricksonii</name>
    <dbReference type="NCBI Taxonomy" id="1653334"/>
    <lineage>
        <taxon>Bacteria</taxon>
        <taxon>Pseudomonadati</taxon>
        <taxon>Pseudomonadota</taxon>
        <taxon>Alphaproteobacteria</taxon>
        <taxon>Hyphomicrobiales</taxon>
        <taxon>Salinarimonadaceae</taxon>
        <taxon>Saliniramus</taxon>
    </lineage>
</organism>
<feature type="domain" description="Anti-sigma factor NepR" evidence="2">
    <location>
        <begin position="30"/>
        <end position="64"/>
    </location>
</feature>
<evidence type="ECO:0000259" key="2">
    <source>
        <dbReference type="Pfam" id="PF18557"/>
    </source>
</evidence>
<dbReference type="Pfam" id="PF18557">
    <property type="entry name" value="NepR"/>
    <property type="match status" value="1"/>
</dbReference>
<protein>
    <recommendedName>
        <fullName evidence="2">Anti-sigma factor NepR domain-containing protein</fullName>
    </recommendedName>
</protein>
<dbReference type="AlphaFoldDB" id="A0A0P7ZXK1"/>
<name>A0A0P7ZXK1_9HYPH</name>
<evidence type="ECO:0000313" key="3">
    <source>
        <dbReference type="EMBL" id="KPQ09585.1"/>
    </source>
</evidence>
<dbReference type="OrthoDB" id="8454456at2"/>
<proteinExistence type="predicted"/>
<evidence type="ECO:0000256" key="1">
    <source>
        <dbReference type="SAM" id="MobiDB-lite"/>
    </source>
</evidence>